<dbReference type="AlphaFoldDB" id="A0A9Q4D6K4"/>
<proteinExistence type="predicted"/>
<evidence type="ECO:0000313" key="2">
    <source>
        <dbReference type="Proteomes" id="UP001081438"/>
    </source>
</evidence>
<sequence>MADNSLNQIQLTLYDEMDEIKAQLSELNETKSWIVNGPAIDLIRRTKQIAILQGRRLTVDKVQNQLQSTTDLTTFQKWLKEVTRENQAQYEHLEQNLKQADPTSDHYLQLLTDYYQAYGRQHVFNQLNAHSLL</sequence>
<evidence type="ECO:0000313" key="1">
    <source>
        <dbReference type="EMBL" id="MCY1593759.1"/>
    </source>
</evidence>
<dbReference type="EMBL" id="JANSKX010000002">
    <property type="protein sequence ID" value="MCY1593759.1"/>
    <property type="molecule type" value="Genomic_DNA"/>
</dbReference>
<gene>
    <name evidence="1" type="ORF">NW112_00725</name>
</gene>
<reference evidence="1" key="1">
    <citation type="journal article" date="2022" name="Int. J. Mol. Sci.">
        <title>Phenotypic and genotypic virulence characterisation of Staphylococcus pettenkoferi strains isolated from human bloodstream and diabetic foot infections.</title>
        <authorList>
            <person name="Magnan C."/>
        </authorList>
    </citation>
    <scope>NUCLEOTIDE SEQUENCE</scope>
    <source>
        <strain evidence="1">NSP020P</strain>
    </source>
</reference>
<organism evidence="1 2">
    <name type="scientific">Staphylococcus pettenkoferi</name>
    <dbReference type="NCBI Taxonomy" id="170573"/>
    <lineage>
        <taxon>Bacteria</taxon>
        <taxon>Bacillati</taxon>
        <taxon>Bacillota</taxon>
        <taxon>Bacilli</taxon>
        <taxon>Bacillales</taxon>
        <taxon>Staphylococcaceae</taxon>
        <taxon>Staphylococcus</taxon>
    </lineage>
</organism>
<comment type="caution">
    <text evidence="1">The sequence shown here is derived from an EMBL/GenBank/DDBJ whole genome shotgun (WGS) entry which is preliminary data.</text>
</comment>
<dbReference type="RefSeq" id="WP_268210478.1">
    <property type="nucleotide sequence ID" value="NZ_JANSKS010000017.1"/>
</dbReference>
<protein>
    <submittedName>
        <fullName evidence="1">Uncharacterized protein</fullName>
    </submittedName>
</protein>
<dbReference type="Proteomes" id="UP001081438">
    <property type="component" value="Unassembled WGS sequence"/>
</dbReference>
<accession>A0A9Q4D6K4</accession>
<name>A0A9Q4D6K4_9STAP</name>